<dbReference type="InterPro" id="IPR011990">
    <property type="entry name" value="TPR-like_helical_dom_sf"/>
</dbReference>
<name>A0A7V8SJ37_9LACT</name>
<dbReference type="Pfam" id="PF01381">
    <property type="entry name" value="HTH_3"/>
    <property type="match status" value="1"/>
</dbReference>
<feature type="domain" description="HTH cro/C1-type" evidence="1">
    <location>
        <begin position="17"/>
        <end position="70"/>
    </location>
</feature>
<gene>
    <name evidence="2" type="ORF">HZR21_02090</name>
</gene>
<dbReference type="CDD" id="cd00093">
    <property type="entry name" value="HTH_XRE"/>
    <property type="match status" value="1"/>
</dbReference>
<dbReference type="GO" id="GO:0003677">
    <property type="term" value="F:DNA binding"/>
    <property type="evidence" value="ECO:0007669"/>
    <property type="project" value="InterPro"/>
</dbReference>
<dbReference type="InterPro" id="IPR010057">
    <property type="entry name" value="Transcription_activator_Rgg_C"/>
</dbReference>
<accession>A0A7V8SJ37</accession>
<evidence type="ECO:0000259" key="1">
    <source>
        <dbReference type="PROSITE" id="PS50943"/>
    </source>
</evidence>
<dbReference type="InterPro" id="IPR010982">
    <property type="entry name" value="Lambda_DNA-bd_dom_sf"/>
</dbReference>
<dbReference type="NCBIfam" id="TIGR01716">
    <property type="entry name" value="RGG_Cterm"/>
    <property type="match status" value="1"/>
</dbReference>
<protein>
    <submittedName>
        <fullName evidence="2">Helix-turn-helix domain-containing protein</fullName>
    </submittedName>
</protein>
<reference evidence="2 3" key="1">
    <citation type="submission" date="2020-07" db="EMBL/GenBank/DDBJ databases">
        <authorList>
            <person name="Hilgarth M."/>
            <person name="Werum V."/>
            <person name="Vogel R.F."/>
        </authorList>
    </citation>
    <scope>NUCLEOTIDE SEQUENCE [LARGE SCALE GENOMIC DNA]</scope>
    <source>
        <strain evidence="2 3">DSM 28961</strain>
    </source>
</reference>
<dbReference type="Gene3D" id="1.25.40.10">
    <property type="entry name" value="Tetratricopeptide repeat domain"/>
    <property type="match status" value="1"/>
</dbReference>
<dbReference type="InterPro" id="IPR001387">
    <property type="entry name" value="Cro/C1-type_HTH"/>
</dbReference>
<dbReference type="SMART" id="SM00530">
    <property type="entry name" value="HTH_XRE"/>
    <property type="match status" value="1"/>
</dbReference>
<dbReference type="Proteomes" id="UP000530186">
    <property type="component" value="Unassembled WGS sequence"/>
</dbReference>
<dbReference type="PROSITE" id="PS50943">
    <property type="entry name" value="HTH_CROC1"/>
    <property type="match status" value="1"/>
</dbReference>
<organism evidence="2 3">
    <name type="scientific">Pseudolactococcus laudensis</name>
    <dbReference type="NCBI Taxonomy" id="1494461"/>
    <lineage>
        <taxon>Bacteria</taxon>
        <taxon>Bacillati</taxon>
        <taxon>Bacillota</taxon>
        <taxon>Bacilli</taxon>
        <taxon>Lactobacillales</taxon>
        <taxon>Streptococcaceae</taxon>
        <taxon>Pseudolactococcus</taxon>
    </lineage>
</organism>
<dbReference type="Pfam" id="PF21259">
    <property type="entry name" value="Rgg_C"/>
    <property type="match status" value="1"/>
</dbReference>
<dbReference type="AlphaFoldDB" id="A0A7V8SJ37"/>
<comment type="caution">
    <text evidence="2">The sequence shown here is derived from an EMBL/GenBank/DDBJ whole genome shotgun (WGS) entry which is preliminary data.</text>
</comment>
<dbReference type="InterPro" id="IPR053163">
    <property type="entry name" value="HTH-type_regulator_Rgg"/>
</dbReference>
<dbReference type="SUPFAM" id="SSF47413">
    <property type="entry name" value="lambda repressor-like DNA-binding domains"/>
    <property type="match status" value="1"/>
</dbReference>
<sequence>MAKEVMTDEISAIRKTFKGLRKARGYTQADISDEIVSKSLISKFENGTSMLAADKLLHVIAKLNMTPNEFVNVLNDYQPDRMQKLYNILNQIRFSGLQGVKRSEKLIIEETTDKFEILSNIMIKSVLQDVTEKQYVSLVERNIVGDYLNGLDNWTEFEVKLLYYACPILDRGDFKWFGELLLERTKHFYSGSLKNLFVGTLMNLYDGVLEYQELDDAVFFRDKISQFDFGGDLIAIVNFQMLTDLHDYIENPTKENLIKAENYLDKVDALGGELKVIIEYSRTRLKGLKLAKHPNTQCSQK</sequence>
<evidence type="ECO:0000313" key="2">
    <source>
        <dbReference type="EMBL" id="MBA0015944.1"/>
    </source>
</evidence>
<proteinExistence type="predicted"/>
<dbReference type="EMBL" id="JACBNY010000002">
    <property type="protein sequence ID" value="MBA0015944.1"/>
    <property type="molecule type" value="Genomic_DNA"/>
</dbReference>
<dbReference type="PANTHER" id="PTHR37038">
    <property type="entry name" value="TRANSCRIPTIONAL REGULATOR-RELATED"/>
    <property type="match status" value="1"/>
</dbReference>
<evidence type="ECO:0000313" key="3">
    <source>
        <dbReference type="Proteomes" id="UP000530186"/>
    </source>
</evidence>
<dbReference type="RefSeq" id="WP_180746000.1">
    <property type="nucleotide sequence ID" value="NZ_CBCRWQ010000001.1"/>
</dbReference>
<dbReference type="GeneID" id="303194295"/>
<keyword evidence="3" id="KW-1185">Reference proteome</keyword>